<dbReference type="SUPFAM" id="SSF81296">
    <property type="entry name" value="E set domains"/>
    <property type="match status" value="1"/>
</dbReference>
<keyword evidence="4" id="KW-0472">Membrane</keyword>
<evidence type="ECO:0008006" key="7">
    <source>
        <dbReference type="Google" id="ProtNLM"/>
    </source>
</evidence>
<evidence type="ECO:0000256" key="3">
    <source>
        <dbReference type="SAM" id="MobiDB-lite"/>
    </source>
</evidence>
<gene>
    <name evidence="5" type="ORF">FNF27_06165</name>
</gene>
<feature type="compositionally biased region" description="Acidic residues" evidence="3">
    <location>
        <begin position="2852"/>
        <end position="2866"/>
    </location>
</feature>
<comment type="caution">
    <text evidence="5">The sequence shown here is derived from an EMBL/GenBank/DDBJ whole genome shotgun (WGS) entry which is preliminary data.</text>
</comment>
<dbReference type="Gene3D" id="2.130.10.30">
    <property type="entry name" value="Regulator of chromosome condensation 1/beta-lactamase-inhibitor protein II"/>
    <property type="match status" value="2"/>
</dbReference>
<dbReference type="PANTHER" id="PTHR22870">
    <property type="entry name" value="REGULATOR OF CHROMOSOME CONDENSATION"/>
    <property type="match status" value="1"/>
</dbReference>
<feature type="region of interest" description="Disordered" evidence="3">
    <location>
        <begin position="41"/>
        <end position="65"/>
    </location>
</feature>
<keyword evidence="4" id="KW-0812">Transmembrane</keyword>
<feature type="repeat" description="RCC1" evidence="2">
    <location>
        <begin position="390"/>
        <end position="447"/>
    </location>
</feature>
<name>A0A5A8E4B5_CAFRO</name>
<evidence type="ECO:0000256" key="4">
    <source>
        <dbReference type="SAM" id="Phobius"/>
    </source>
</evidence>
<dbReference type="Proteomes" id="UP000322899">
    <property type="component" value="Unassembled WGS sequence"/>
</dbReference>
<feature type="transmembrane region" description="Helical" evidence="4">
    <location>
        <begin position="2753"/>
        <end position="2771"/>
    </location>
</feature>
<proteinExistence type="predicted"/>
<evidence type="ECO:0000256" key="2">
    <source>
        <dbReference type="PROSITE-ProRule" id="PRU00235"/>
    </source>
</evidence>
<accession>A0A5A8E4B5</accession>
<feature type="region of interest" description="Disordered" evidence="3">
    <location>
        <begin position="2839"/>
        <end position="2894"/>
    </location>
</feature>
<feature type="transmembrane region" description="Helical" evidence="4">
    <location>
        <begin position="2386"/>
        <end position="2409"/>
    </location>
</feature>
<keyword evidence="1" id="KW-0677">Repeat</keyword>
<dbReference type="OrthoDB" id="70521at2759"/>
<feature type="compositionally biased region" description="Low complexity" evidence="3">
    <location>
        <begin position="2269"/>
        <end position="2278"/>
    </location>
</feature>
<dbReference type="Pfam" id="PF13540">
    <property type="entry name" value="RCC1_2"/>
    <property type="match status" value="3"/>
</dbReference>
<feature type="transmembrane region" description="Helical" evidence="4">
    <location>
        <begin position="2171"/>
        <end position="2191"/>
    </location>
</feature>
<dbReference type="EMBL" id="VLTO01000051">
    <property type="protein sequence ID" value="KAA0171894.1"/>
    <property type="molecule type" value="Genomic_DNA"/>
</dbReference>
<feature type="region of interest" description="Disordered" evidence="3">
    <location>
        <begin position="2308"/>
        <end position="2355"/>
    </location>
</feature>
<reference evidence="5 6" key="1">
    <citation type="submission" date="2019-07" db="EMBL/GenBank/DDBJ databases">
        <title>Genomes of Cafeteria roenbergensis.</title>
        <authorList>
            <person name="Fischer M.G."/>
            <person name="Hackl T."/>
            <person name="Roman M."/>
        </authorList>
    </citation>
    <scope>NUCLEOTIDE SEQUENCE [LARGE SCALE GENOMIC DNA]</scope>
    <source>
        <strain evidence="5 6">E4-10P</strain>
    </source>
</reference>
<feature type="repeat" description="RCC1" evidence="2">
    <location>
        <begin position="331"/>
        <end position="389"/>
    </location>
</feature>
<dbReference type="InterPro" id="IPR014756">
    <property type="entry name" value="Ig_E-set"/>
</dbReference>
<dbReference type="InterPro" id="IPR013783">
    <property type="entry name" value="Ig-like_fold"/>
</dbReference>
<feature type="transmembrane region" description="Helical" evidence="4">
    <location>
        <begin position="2783"/>
        <end position="2811"/>
    </location>
</feature>
<evidence type="ECO:0000313" key="6">
    <source>
        <dbReference type="Proteomes" id="UP000322899"/>
    </source>
</evidence>
<dbReference type="PROSITE" id="PS50012">
    <property type="entry name" value="RCC1_3"/>
    <property type="match status" value="3"/>
</dbReference>
<dbReference type="PANTHER" id="PTHR22870:SF408">
    <property type="entry name" value="OS09G0560450 PROTEIN"/>
    <property type="match status" value="1"/>
</dbReference>
<organism evidence="5 6">
    <name type="scientific">Cafeteria roenbergensis</name>
    <name type="common">Marine flagellate</name>
    <dbReference type="NCBI Taxonomy" id="33653"/>
    <lineage>
        <taxon>Eukaryota</taxon>
        <taxon>Sar</taxon>
        <taxon>Stramenopiles</taxon>
        <taxon>Bigyra</taxon>
        <taxon>Opalozoa</taxon>
        <taxon>Bicosoecida</taxon>
        <taxon>Cafeteriaceae</taxon>
        <taxon>Cafeteria</taxon>
    </lineage>
</organism>
<dbReference type="SUPFAM" id="SSF50985">
    <property type="entry name" value="RCC1/BLIP-II"/>
    <property type="match status" value="1"/>
</dbReference>
<feature type="compositionally biased region" description="Acidic residues" evidence="3">
    <location>
        <begin position="2490"/>
        <end position="2500"/>
    </location>
</feature>
<dbReference type="InterPro" id="IPR000408">
    <property type="entry name" value="Reg_chr_condens"/>
</dbReference>
<sequence>MDSLPFLAGPSSVGAPVVAVEAGAAFVLLLTQDGELRGSGASADGQLGLGSRASRTHADSDDAVTSLSPHARQLDAVERKACAISGYVRSASHVVGNTGLRSAAVAIWAGRKSSVVRGDDGKFAALADRALLGGTLAGNWLEDNEHLFRINAFVNASTNKTLDVVSVSVLDALFEFGALHSTGVWLTSDGLLRVTKLPGQSAEDVEPLPIGDSVAQVCTGTFFYVALTASGKVFASGAGTDGANCLSSSVDADQIADTGLRNMRSIACGPTHTMLLSSAGTLTFCGKATTSATPSREGSPPPYLALAVSRPERFVAIASGDTTSYALTDDGRVVAWGSNRDGQLGTTDNTTVSAGITQTVGMEGTWPPFPEPVTAIAAGSAHAVALLSSGAVVTFGRGVEGQLGRGAFESLGTDPTTSVDKIPPVPLGERATAVAAGDTHTVVALESGRVMAFGGNEHGQLGPWVQAEGVNAGVALDESRRLSLHRPKMCDSVVSAASSLNPGASRPVLSPELFQTAPGGGAAPWLIDLTLAGSPAAWQQGVLATGSDVFNGVDQAGMGGDAARATRIQGEPASLKNSQLCPTGLVGASALSGAQVCLTPVEFGWRELVAPTGPNSTALGLVASVAGSSSFLPRGSSEGSTKLRIQGGLGWAGLLESVRDDGADRATAGVLSPAVSGASNASLSVWLSGGGSFGISAWTRRVRGCSFTSLSSLECTVLPAGTGGPGSLSVAVRFGTDAIRADLVAESSSLSFAFPRFVAVIVEGGMPTSGGGTLVVQGAGFGSDEAALPQVEVRPFGLCTNVSRSAENPDGELRCLAPPGVGTASVHISAAGQFAAKQLPVSYNSPLVTSLFPASVLAGAVNTTVEINGTDLALLDGQIDSIVIGGVLCSEASVRTPGQSVACTRLTVPPTGFPAPRELQLAVGGKSSGIVRGLFEGIGRPSVQAVSVAQLSDLSPRRWGSRLTGSALGSSAADVQSVTMDGQPVAAWSITPGSAGLSMDVELDGSAVEGGTIVVTNRWGVSSAPSPGVVFQRPTLTSVSPAQVLVGARGVSVNLTGTSLGRTTADFDSAFVGGVRCPSLRVVVARRVVACEGLDAPLAWPSERTVNVTVLGQTAGASGLFLGVSAPSVQAVSVAQLSDLSPRRWGSRLTGSALGSSAADVQSVTMDGQPVAAWSIAPGSAGLSMDVELDGSAVEGGTIVVTNRWGVSSAPSPGVVFQRPTLTSVSPAQVLVGARGVSVNLTGTSLGRTTADFDSAFVGGVRCPSLRVVVARRVVACEGLDAPLAWPSERTVNVTVLGQTAGASGLFLGVSAPSVQAVSVAQLSPTLPRTWEAEITGTYLGTATGDADVTIDGSRAALAGLEFLPQSQGSRLRVMLRDSAAQGSLLRLANKYGVTSGSAPVALAFARPSVSACTPGYVLAGASNATVLVSGQSLGIRSEDIDVLELGGTACPSVSVLESGTELLCTGFHAPAVWTDPQVVRVKVAGQWSAPTVGVFDGVAGPSVTAIAAVSMPTSGGSTIRIVGSGFGRNAADVAGVCFRDADEPVPVNGSTSPCHGLSPEGGESGGVMGRQLSPGSDVLRAAAWLDQLTVEATVPPGAGRVAVSVVMASGSVSAASVLSYESPSLSEVIPATLLPGAVVAQVQVCGTNLPPARAAHKLQSIVIGGVSCGSVRLDPSRADCALCENLDLRDGFAAGKGGVIQAEVAGRRSPEALGIFEGKPAPRITSAEPRAAGRGSVVTLLGEGLGLSPADIANATVVSNTAGGGSAPCASWAWSSESAMTCVVPASLPLWQMSPAAIEAASGGMAPTLTFVVCTTVGTCTVSTTSSQVAATGVVAGQPPLVSPWAVSAIRTEGQPFEITVQWAFVAEEDEESVNNAIAAEASAALAAYDAADSFEVQLLSAKALAGTGLSEPEERHWAGSALAVREVTRSTGFRMQQTADTQPGEAGSTLAGVQRAAANSHWHLHRSTFTVAFDEPVFVRVAGRTTFDLPGAFSESTSAVVADCTENQFLSTNLALHNWRCQPCLAQAVCGGLPSRNVTARPGWWRVPWSSVGLGFAACDPAEACRGVVAPLPAASASATNASAGGAGAVSAVVASAELPTGSRRLLVQTALAFQQSGESGSSSGRLDPARMEGCGLGRTGVLCHACASGYHVDVGGGCAACGEGNAGALALLLGVGLAALLVVAVFVLRAVRGAEANAALAAKLPREELEVAASLAASNPIAKFRRASSLAATIGRPASPSGGVRSAHARLASPGGKARPESPSTARRPLPSSVLSRRSLAVASAGMASTGGATIRNAANRLRSNMRGKSSSKAPPALDTIQDAPSPGGSGTRPSPDSPKPTGVSPRSRRQSRMARLSIAILGTKQRSKGKDSKKKRLKAVRAGMAALVLKLLFNHLQLLSIISGVRLAWPPAVLSIFEAGQVTSSFSTAGLGVECFLGETVATAVGRAAGVVLSSPALMLWSAAVLALQMCLSKKSRRRAAAASREDDDEEEDAEERGEAGGGEPPDSIVAPVTCSSMSSLWLERVVVAAILIGFVTHASVTKAAFGLLACRRLFPVDQPEATHWVLTQDPNVDCSDGAVTLARLSVALPALILMTLGLPALALRALLCPKPPRWCREKGGCAAASGRACATVRTMLGCGALGEQAAAAAAAAAAAEQEEDLEATAHLFEPKTIQRWGFLFRGFRRRSGAQVWEVVNMARKTLVAGATVLLASGGTLEQAMAALCVAVVFLVAHTTVQPYELPTLNRLETLALTSACITLACVPILVSSPWDPNEPPLAATLATVLIVGSNVLVLTASVGVVLVDMVRRSVKKARKNVQSASLSTTSLNKMQTALASGLDSESGPPAELDEERGDTDDDEPPQESSFSSSSTHRPSHTVESPLSLLPPRH</sequence>
<evidence type="ECO:0000313" key="5">
    <source>
        <dbReference type="EMBL" id="KAA0171894.1"/>
    </source>
</evidence>
<dbReference type="InterPro" id="IPR051210">
    <property type="entry name" value="Ub_ligase/GEF_domain"/>
</dbReference>
<dbReference type="Gene3D" id="2.60.40.10">
    <property type="entry name" value="Immunoglobulins"/>
    <property type="match status" value="3"/>
</dbReference>
<dbReference type="InterPro" id="IPR009091">
    <property type="entry name" value="RCC1/BLIP-II"/>
</dbReference>
<feature type="repeat" description="RCC1" evidence="2">
    <location>
        <begin position="231"/>
        <end position="279"/>
    </location>
</feature>
<feature type="region of interest" description="Disordered" evidence="3">
    <location>
        <begin position="2485"/>
        <end position="2514"/>
    </location>
</feature>
<evidence type="ECO:0000256" key="1">
    <source>
        <dbReference type="ARBA" id="ARBA00022737"/>
    </source>
</evidence>
<feature type="transmembrane region" description="Helical" evidence="4">
    <location>
        <begin position="2591"/>
        <end position="2612"/>
    </location>
</feature>
<feature type="transmembrane region" description="Helical" evidence="4">
    <location>
        <begin position="2530"/>
        <end position="2554"/>
    </location>
</feature>
<feature type="transmembrane region" description="Helical" evidence="4">
    <location>
        <begin position="2452"/>
        <end position="2472"/>
    </location>
</feature>
<protein>
    <recommendedName>
        <fullName evidence="7">IPT/TIG domain-containing protein</fullName>
    </recommendedName>
</protein>
<feature type="region of interest" description="Disordered" evidence="3">
    <location>
        <begin position="2238"/>
        <end position="2278"/>
    </location>
</feature>
<keyword evidence="4" id="KW-1133">Transmembrane helix</keyword>